<feature type="coiled-coil region" evidence="1">
    <location>
        <begin position="185"/>
        <end position="216"/>
    </location>
</feature>
<sequence>MRELLGNSDTEGLLAMEHRQGKSPRSLKTTSDEEDDAAFKTCMSGGTEDAFLSQTSSRRKIFKRLSLDAFYNGAQFCAGSETTGRTGGRSERRKDVRGILNIIYGEQQMGALRQRHGRPMDCDTNPTTTNTVDAAAPVVVVSPGTPLKKRNEKHEAGEWESARHTALEELRLELDKRLRTDARFRPELREVAKEKEEHIEQAIEEEEEKEEGHQRNVGVMTRERRRFSDSIDSSRGPEISPAVMSDRVERRRMKEPTIDLSDIHDIPDERSLEEMRRAEERSIERKQRAEAEFRDRELLECTFHPQIAPNSAVLFQKRALEKGNVFSRLYPQELRDQASKARDAQMREELESLERKEIESLRERCGGLTAECPAEDNFGLFLSNVLGRSAVLGVVSIQTDYKSPLAQKMHADASIGDSDGSGVVKKVTREERRYRISSFDEFIQRQNEHNLSKSRSVRNMEKALTPSFKPEISENSVQIAKELMARSSTTPLGSNNASALASAVKKHRSPYVDPCTFKPRITAVSRAMEPRGVESMAKDGVRLREWRKRQQERAAREEVKYPFRPTLNDAHNKRIESMLTVKNYPRYEQGLRRRKEQMARMKEEQDALKENEDVERSTFFPKTTRKPEYVTRMASSFALVRQQYGEL</sequence>
<evidence type="ECO:0000256" key="2">
    <source>
        <dbReference type="SAM" id="MobiDB-lite"/>
    </source>
</evidence>
<gene>
    <name evidence="3" type="ORF">MOQ_002883</name>
</gene>
<dbReference type="AlphaFoldDB" id="K2N1D0"/>
<protein>
    <submittedName>
        <fullName evidence="3">Uncharacterized protein</fullName>
    </submittedName>
</protein>
<dbReference type="Proteomes" id="UP000007350">
    <property type="component" value="Unassembled WGS sequence"/>
</dbReference>
<evidence type="ECO:0000256" key="1">
    <source>
        <dbReference type="SAM" id="Coils"/>
    </source>
</evidence>
<name>K2N1D0_TRYCR</name>
<dbReference type="PANTHER" id="PTHR37028:SF4">
    <property type="entry name" value="ALMS MOTIF DOMAIN-CONTAINING PROTEIN"/>
    <property type="match status" value="1"/>
</dbReference>
<keyword evidence="4" id="KW-1185">Reference proteome</keyword>
<reference evidence="3 4" key="1">
    <citation type="journal article" date="2012" name="BMC Genomics">
        <title>Comparative genomic analysis of human infective Trypanosoma cruzi lineages with the bat-restricted subspecies T. cruzi marinkellei.</title>
        <authorList>
            <person name="Franzen O."/>
            <person name="Talavera-Lopez C."/>
            <person name="Ochaya S."/>
            <person name="Butler C.E."/>
            <person name="Messenger L.A."/>
            <person name="Lewis M.D."/>
            <person name="Llewellyn M.S."/>
            <person name="Marinkelle C.J."/>
            <person name="Tyler K.M."/>
            <person name="Miles M.A."/>
            <person name="Andersson B."/>
        </authorList>
    </citation>
    <scope>NUCLEOTIDE SEQUENCE [LARGE SCALE GENOMIC DNA]</scope>
    <source>
        <strain evidence="3 4">B7</strain>
    </source>
</reference>
<evidence type="ECO:0000313" key="4">
    <source>
        <dbReference type="Proteomes" id="UP000007350"/>
    </source>
</evidence>
<comment type="caution">
    <text evidence="3">The sequence shown here is derived from an EMBL/GenBank/DDBJ whole genome shotgun (WGS) entry which is preliminary data.</text>
</comment>
<keyword evidence="1" id="KW-0175">Coiled coil</keyword>
<accession>K2N1D0</accession>
<dbReference type="OrthoDB" id="266492at2759"/>
<proteinExistence type="predicted"/>
<dbReference type="EMBL" id="AHKC01009351">
    <property type="protein sequence ID" value="EKF33250.1"/>
    <property type="molecule type" value="Genomic_DNA"/>
</dbReference>
<dbReference type="PANTHER" id="PTHR37028">
    <property type="entry name" value="UNNAMED PRODUCT-RELATED"/>
    <property type="match status" value="1"/>
</dbReference>
<feature type="region of interest" description="Disordered" evidence="2">
    <location>
        <begin position="1"/>
        <end position="36"/>
    </location>
</feature>
<organism evidence="3 4">
    <name type="scientific">Trypanosoma cruzi marinkellei</name>
    <dbReference type="NCBI Taxonomy" id="85056"/>
    <lineage>
        <taxon>Eukaryota</taxon>
        <taxon>Discoba</taxon>
        <taxon>Euglenozoa</taxon>
        <taxon>Kinetoplastea</taxon>
        <taxon>Metakinetoplastina</taxon>
        <taxon>Trypanosomatida</taxon>
        <taxon>Trypanosomatidae</taxon>
        <taxon>Trypanosoma</taxon>
        <taxon>Schizotrypanum</taxon>
    </lineage>
</organism>
<evidence type="ECO:0000313" key="3">
    <source>
        <dbReference type="EMBL" id="EKF33250.1"/>
    </source>
</evidence>